<dbReference type="PANTHER" id="PTHR13393:SF0">
    <property type="entry name" value="RNA N6-ADENOSINE-METHYLTRANSFERASE METTL16"/>
    <property type="match status" value="1"/>
</dbReference>
<evidence type="ECO:0000313" key="8">
    <source>
        <dbReference type="EMBL" id="JAS14076.1"/>
    </source>
</evidence>
<comment type="similarity">
    <text evidence="1">Belongs to the methyltransferase superfamily. METTL16/RlmF family.</text>
</comment>
<dbReference type="Gene3D" id="3.40.50.150">
    <property type="entry name" value="Vaccinia Virus protein VP39"/>
    <property type="match status" value="1"/>
</dbReference>
<sequence length="402" mass="45270">IDIGTGASCVYPLLGAKRFHWKMLGTEIDPKSFEIAKNNVENNLLTDFVTVIKVEAEDILSTVVGPDSNFTFCMCNPPFFSSEEELIPETVSRSPNRPRPRNASTGSPSELISPGGECAFIRKIIDDSNRLKCQVRFYSVMVGHKKSINIVKEYLKEFQITNVGTSMFCQGHTTRWGIAWSFDPGIKLTDSTSAKMTSLKKNNTPFSFTIPAATSFDNFLQNIKNILSGIQIKIVVIETHKESSVMEVTADANTWSNQRRKRRLNQQLLRKDEISLPEITGDHNEAMNNHTTKREEKKTFVNCFNVQHDDNSNQVNTVIHSLKRSFKNENEPIEQINKRMKIESTNSYTTNPVPLLVGSLLVRFCSGTFIIELFYVSGNGGKDAAHQVLQYLKNKCLSNNEG</sequence>
<dbReference type="GO" id="GO:0005634">
    <property type="term" value="C:nucleus"/>
    <property type="evidence" value="ECO:0007669"/>
    <property type="project" value="TreeGrafter"/>
</dbReference>
<feature type="region of interest" description="Disordered" evidence="7">
    <location>
        <begin position="87"/>
        <end position="110"/>
    </location>
</feature>
<dbReference type="AlphaFoldDB" id="A0A1B6CKW4"/>
<evidence type="ECO:0000256" key="4">
    <source>
        <dbReference type="ARBA" id="ARBA00022679"/>
    </source>
</evidence>
<dbReference type="GO" id="GO:0070475">
    <property type="term" value="P:rRNA base methylation"/>
    <property type="evidence" value="ECO:0007669"/>
    <property type="project" value="TreeGrafter"/>
</dbReference>
<protein>
    <recommendedName>
        <fullName evidence="2">U6 snRNA m(6)A methyltransferase</fullName>
        <ecNumber evidence="2">2.1.1.346</ecNumber>
    </recommendedName>
</protein>
<accession>A0A1B6CKW4</accession>
<dbReference type="EC" id="2.1.1.346" evidence="2"/>
<organism evidence="8">
    <name type="scientific">Clastoptera arizonana</name>
    <name type="common">Arizona spittle bug</name>
    <dbReference type="NCBI Taxonomy" id="38151"/>
    <lineage>
        <taxon>Eukaryota</taxon>
        <taxon>Metazoa</taxon>
        <taxon>Ecdysozoa</taxon>
        <taxon>Arthropoda</taxon>
        <taxon>Hexapoda</taxon>
        <taxon>Insecta</taxon>
        <taxon>Pterygota</taxon>
        <taxon>Neoptera</taxon>
        <taxon>Paraneoptera</taxon>
        <taxon>Hemiptera</taxon>
        <taxon>Auchenorrhyncha</taxon>
        <taxon>Cercopoidea</taxon>
        <taxon>Clastopteridae</taxon>
        <taxon>Clastoptera</taxon>
    </lineage>
</organism>
<evidence type="ECO:0000256" key="1">
    <source>
        <dbReference type="ARBA" id="ARBA00005878"/>
    </source>
</evidence>
<dbReference type="EMBL" id="GEDC01023222">
    <property type="protein sequence ID" value="JAS14076.1"/>
    <property type="molecule type" value="Transcribed_RNA"/>
</dbReference>
<dbReference type="PANTHER" id="PTHR13393">
    <property type="entry name" value="SAM-DEPENDENT METHYLTRANSFERASE"/>
    <property type="match status" value="1"/>
</dbReference>
<evidence type="ECO:0000256" key="5">
    <source>
        <dbReference type="ARBA" id="ARBA00022691"/>
    </source>
</evidence>
<dbReference type="InterPro" id="IPR017182">
    <property type="entry name" value="METTL16/PsiM"/>
</dbReference>
<dbReference type="Pfam" id="PF05971">
    <property type="entry name" value="Methyltransf_10"/>
    <property type="match status" value="1"/>
</dbReference>
<feature type="non-terminal residue" evidence="8">
    <location>
        <position position="1"/>
    </location>
</feature>
<evidence type="ECO:0000256" key="2">
    <source>
        <dbReference type="ARBA" id="ARBA00012166"/>
    </source>
</evidence>
<keyword evidence="4" id="KW-0808">Transferase</keyword>
<dbReference type="InterPro" id="IPR010286">
    <property type="entry name" value="METTL16/RlmF"/>
</dbReference>
<dbReference type="SUPFAM" id="SSF53335">
    <property type="entry name" value="S-adenosyl-L-methionine-dependent methyltransferases"/>
    <property type="match status" value="1"/>
</dbReference>
<feature type="binding site" evidence="6">
    <location>
        <position position="76"/>
    </location>
    <ligand>
        <name>S-adenosyl-L-methionine</name>
        <dbReference type="ChEBI" id="CHEBI:59789"/>
    </ligand>
</feature>
<dbReference type="PIRSF" id="PIRSF037350">
    <property type="entry name" value="Mtase_ZK1128_prd"/>
    <property type="match status" value="1"/>
</dbReference>
<keyword evidence="3" id="KW-0489">Methyltransferase</keyword>
<proteinExistence type="inferred from homology"/>
<evidence type="ECO:0000256" key="6">
    <source>
        <dbReference type="PIRSR" id="PIRSR037350-1"/>
    </source>
</evidence>
<evidence type="ECO:0000256" key="3">
    <source>
        <dbReference type="ARBA" id="ARBA00022603"/>
    </source>
</evidence>
<dbReference type="GO" id="GO:0120048">
    <property type="term" value="F:U6 snRNA (adenine-(43)-N(6))-methyltransferase activity"/>
    <property type="evidence" value="ECO:0007669"/>
    <property type="project" value="UniProtKB-EC"/>
</dbReference>
<dbReference type="InterPro" id="IPR029063">
    <property type="entry name" value="SAM-dependent_MTases_sf"/>
</dbReference>
<gene>
    <name evidence="8" type="ORF">g.8294</name>
</gene>
<dbReference type="CDD" id="cd02440">
    <property type="entry name" value="AdoMet_MTases"/>
    <property type="match status" value="1"/>
</dbReference>
<feature type="binding site" evidence="6">
    <location>
        <position position="4"/>
    </location>
    <ligand>
        <name>S-adenosyl-L-methionine</name>
        <dbReference type="ChEBI" id="CHEBI:59789"/>
    </ligand>
</feature>
<feature type="binding site" evidence="6">
    <location>
        <position position="27"/>
    </location>
    <ligand>
        <name>S-adenosyl-L-methionine</name>
        <dbReference type="ChEBI" id="CHEBI:59789"/>
    </ligand>
</feature>
<name>A0A1B6CKW4_9HEMI</name>
<evidence type="ECO:0000256" key="7">
    <source>
        <dbReference type="SAM" id="MobiDB-lite"/>
    </source>
</evidence>
<reference evidence="8" key="1">
    <citation type="submission" date="2015-12" db="EMBL/GenBank/DDBJ databases">
        <title>De novo transcriptome assembly of four potential Pierce s Disease insect vectors from Arizona vineyards.</title>
        <authorList>
            <person name="Tassone E.E."/>
        </authorList>
    </citation>
    <scope>NUCLEOTIDE SEQUENCE</scope>
</reference>
<keyword evidence="5 6" id="KW-0949">S-adenosyl-L-methionine</keyword>